<dbReference type="AlphaFoldDB" id="A0A974CAJ5"/>
<reference evidence="2" key="1">
    <citation type="journal article" date="2016" name="Nature">
        <title>Genome evolution in the allotetraploid frog Xenopus laevis.</title>
        <authorList>
            <person name="Session A.M."/>
            <person name="Uno Y."/>
            <person name="Kwon T."/>
            <person name="Chapman J.A."/>
            <person name="Toyoda A."/>
            <person name="Takahashi S."/>
            <person name="Fukui A."/>
            <person name="Hikosaka A."/>
            <person name="Suzuki A."/>
            <person name="Kondo M."/>
            <person name="van Heeringen S.J."/>
            <person name="Quigley I."/>
            <person name="Heinz S."/>
            <person name="Ogino H."/>
            <person name="Ochi H."/>
            <person name="Hellsten U."/>
            <person name="Lyons J.B."/>
            <person name="Simakov O."/>
            <person name="Putnam N."/>
            <person name="Stites J."/>
            <person name="Kuroki Y."/>
            <person name="Tanaka T."/>
            <person name="Michiue T."/>
            <person name="Watanabe M."/>
            <person name="Bogdanovic O."/>
            <person name="Lister R."/>
            <person name="Georgiou G."/>
            <person name="Paranjpe S.S."/>
            <person name="van Kruijsbergen I."/>
            <person name="Shu S."/>
            <person name="Carlson J."/>
            <person name="Kinoshita T."/>
            <person name="Ohta Y."/>
            <person name="Mawaribuchi S."/>
            <person name="Jenkins J."/>
            <person name="Grimwood J."/>
            <person name="Schmutz J."/>
            <person name="Mitros T."/>
            <person name="Mozaffari S.V."/>
            <person name="Suzuki Y."/>
            <person name="Haramoto Y."/>
            <person name="Yamamoto T.S."/>
            <person name="Takagi C."/>
            <person name="Heald R."/>
            <person name="Miller K."/>
            <person name="Haudenschild C."/>
            <person name="Kitzman J."/>
            <person name="Nakayama T."/>
            <person name="Izutsu Y."/>
            <person name="Robert J."/>
            <person name="Fortriede J."/>
            <person name="Burns K."/>
            <person name="Lotay V."/>
            <person name="Karimi K."/>
            <person name="Yasuoka Y."/>
            <person name="Dichmann D.S."/>
            <person name="Flajnik M.F."/>
            <person name="Houston D.W."/>
            <person name="Shendure J."/>
            <person name="DuPasquier L."/>
            <person name="Vize P.D."/>
            <person name="Zorn A.M."/>
            <person name="Ito M."/>
            <person name="Marcotte E.M."/>
            <person name="Wallingford J.B."/>
            <person name="Ito Y."/>
            <person name="Asashima M."/>
            <person name="Ueno N."/>
            <person name="Matsuda Y."/>
            <person name="Veenstra G.J."/>
            <person name="Fujiyama A."/>
            <person name="Harland R.M."/>
            <person name="Taira M."/>
            <person name="Rokhsar D.S."/>
        </authorList>
    </citation>
    <scope>NUCLEOTIDE SEQUENCE [LARGE SCALE GENOMIC DNA]</scope>
    <source>
        <strain evidence="2">J</strain>
    </source>
</reference>
<name>A0A974CAJ5_XENLA</name>
<organism evidence="1 2">
    <name type="scientific">Xenopus laevis</name>
    <name type="common">African clawed frog</name>
    <dbReference type="NCBI Taxonomy" id="8355"/>
    <lineage>
        <taxon>Eukaryota</taxon>
        <taxon>Metazoa</taxon>
        <taxon>Chordata</taxon>
        <taxon>Craniata</taxon>
        <taxon>Vertebrata</taxon>
        <taxon>Euteleostomi</taxon>
        <taxon>Amphibia</taxon>
        <taxon>Batrachia</taxon>
        <taxon>Anura</taxon>
        <taxon>Pipoidea</taxon>
        <taxon>Pipidae</taxon>
        <taxon>Xenopodinae</taxon>
        <taxon>Xenopus</taxon>
        <taxon>Xenopus</taxon>
    </lineage>
</organism>
<evidence type="ECO:0000313" key="1">
    <source>
        <dbReference type="EMBL" id="OCT69060.1"/>
    </source>
</evidence>
<evidence type="ECO:0000313" key="2">
    <source>
        <dbReference type="Proteomes" id="UP000694892"/>
    </source>
</evidence>
<protein>
    <submittedName>
        <fullName evidence="1">Uncharacterized protein</fullName>
    </submittedName>
</protein>
<dbReference type="Proteomes" id="UP000694892">
    <property type="component" value="Chromosome 8L"/>
</dbReference>
<gene>
    <name evidence="1" type="ORF">XELAEV_18040368mg</name>
</gene>
<proteinExistence type="predicted"/>
<sequence length="98" mass="11307">MAALLGGEKSEEYNMAVWPQLGKMLSRLQLCLLLFQGRHGVLLPVLPVWYQVPLGVWPQKLPRAVRECYYFRGHNSIWSPHGILTVIYFQCPEPKNDL</sequence>
<accession>A0A974CAJ5</accession>
<dbReference type="EMBL" id="CM004480">
    <property type="protein sequence ID" value="OCT69060.1"/>
    <property type="molecule type" value="Genomic_DNA"/>
</dbReference>